<evidence type="ECO:0000313" key="3">
    <source>
        <dbReference type="EMBL" id="KAJ1181942.1"/>
    </source>
</evidence>
<evidence type="ECO:0000256" key="1">
    <source>
        <dbReference type="SAM" id="MobiDB-lite"/>
    </source>
</evidence>
<keyword evidence="2" id="KW-0732">Signal</keyword>
<feature type="region of interest" description="Disordered" evidence="1">
    <location>
        <begin position="157"/>
        <end position="178"/>
    </location>
</feature>
<accession>A0AAV7TZ06</accession>
<keyword evidence="4" id="KW-1185">Reference proteome</keyword>
<dbReference type="AlphaFoldDB" id="A0AAV7TZ06"/>
<organism evidence="3 4">
    <name type="scientific">Pleurodeles waltl</name>
    <name type="common">Iberian ribbed newt</name>
    <dbReference type="NCBI Taxonomy" id="8319"/>
    <lineage>
        <taxon>Eukaryota</taxon>
        <taxon>Metazoa</taxon>
        <taxon>Chordata</taxon>
        <taxon>Craniata</taxon>
        <taxon>Vertebrata</taxon>
        <taxon>Euteleostomi</taxon>
        <taxon>Amphibia</taxon>
        <taxon>Batrachia</taxon>
        <taxon>Caudata</taxon>
        <taxon>Salamandroidea</taxon>
        <taxon>Salamandridae</taxon>
        <taxon>Pleurodelinae</taxon>
        <taxon>Pleurodeles</taxon>
    </lineage>
</organism>
<comment type="caution">
    <text evidence="3">The sequence shown here is derived from an EMBL/GenBank/DDBJ whole genome shotgun (WGS) entry which is preliminary data.</text>
</comment>
<protein>
    <submittedName>
        <fullName evidence="3">Uncharacterized protein</fullName>
    </submittedName>
</protein>
<name>A0AAV7TZ06_PLEWA</name>
<gene>
    <name evidence="3" type="ORF">NDU88_007141</name>
</gene>
<feature type="compositionally biased region" description="Low complexity" evidence="1">
    <location>
        <begin position="75"/>
        <end position="91"/>
    </location>
</feature>
<sequence>MAHLQWSLVAPALVTLGPPHATSSRPVRPRAPGLDLPVLSQMVWTRAPASCCPGPVPPAGVSLLRALNGTGLRPTPLRASAASTPSSASPSVHRRGLVHVNAGGGGPTPSQPTSAPVCGSWGPIPAGSLAAPRNSTKERPPPTVHAVMLPHLQVRPGAHLYKPWPPPTGHVGPSRSRG</sequence>
<feature type="region of interest" description="Disordered" evidence="1">
    <location>
        <begin position="75"/>
        <end position="121"/>
    </location>
</feature>
<dbReference type="EMBL" id="JANPWB010000006">
    <property type="protein sequence ID" value="KAJ1181942.1"/>
    <property type="molecule type" value="Genomic_DNA"/>
</dbReference>
<feature type="signal peptide" evidence="2">
    <location>
        <begin position="1"/>
        <end position="24"/>
    </location>
</feature>
<evidence type="ECO:0000313" key="4">
    <source>
        <dbReference type="Proteomes" id="UP001066276"/>
    </source>
</evidence>
<proteinExistence type="predicted"/>
<dbReference type="Proteomes" id="UP001066276">
    <property type="component" value="Chromosome 3_2"/>
</dbReference>
<evidence type="ECO:0000256" key="2">
    <source>
        <dbReference type="SAM" id="SignalP"/>
    </source>
</evidence>
<reference evidence="3" key="1">
    <citation type="journal article" date="2022" name="bioRxiv">
        <title>Sequencing and chromosome-scale assembly of the giantPleurodeles waltlgenome.</title>
        <authorList>
            <person name="Brown T."/>
            <person name="Elewa A."/>
            <person name="Iarovenko S."/>
            <person name="Subramanian E."/>
            <person name="Araus A.J."/>
            <person name="Petzold A."/>
            <person name="Susuki M."/>
            <person name="Suzuki K.-i.T."/>
            <person name="Hayashi T."/>
            <person name="Toyoda A."/>
            <person name="Oliveira C."/>
            <person name="Osipova E."/>
            <person name="Leigh N.D."/>
            <person name="Simon A."/>
            <person name="Yun M.H."/>
        </authorList>
    </citation>
    <scope>NUCLEOTIDE SEQUENCE</scope>
    <source>
        <strain evidence="3">20211129_DDA</strain>
        <tissue evidence="3">Liver</tissue>
    </source>
</reference>
<feature type="chain" id="PRO_5043619604" evidence="2">
    <location>
        <begin position="25"/>
        <end position="178"/>
    </location>
</feature>